<feature type="compositionally biased region" description="Polar residues" evidence="1">
    <location>
        <begin position="8"/>
        <end position="18"/>
    </location>
</feature>
<evidence type="ECO:0000313" key="3">
    <source>
        <dbReference type="Proteomes" id="UP000289886"/>
    </source>
</evidence>
<dbReference type="GO" id="GO:0003677">
    <property type="term" value="F:DNA binding"/>
    <property type="evidence" value="ECO:0007669"/>
    <property type="project" value="InterPro"/>
</dbReference>
<name>A0A444UHJ7_ACIRT</name>
<reference evidence="2 3" key="1">
    <citation type="submission" date="2019-01" db="EMBL/GenBank/DDBJ databases">
        <title>Draft Genome and Complete Hox-Cluster Characterization of the Sterlet Sturgeon (Acipenser ruthenus).</title>
        <authorList>
            <person name="Wei Q."/>
        </authorList>
    </citation>
    <scope>NUCLEOTIDE SEQUENCE [LARGE SCALE GENOMIC DNA]</scope>
    <source>
        <strain evidence="2">WHYD16114868_AA</strain>
        <tissue evidence="2">Blood</tissue>
    </source>
</reference>
<feature type="compositionally biased region" description="Basic and acidic residues" evidence="1">
    <location>
        <begin position="69"/>
        <end position="96"/>
    </location>
</feature>
<gene>
    <name evidence="2" type="ORF">EOD39_1051</name>
</gene>
<feature type="compositionally biased region" description="Low complexity" evidence="1">
    <location>
        <begin position="41"/>
        <end position="54"/>
    </location>
</feature>
<organism evidence="2 3">
    <name type="scientific">Acipenser ruthenus</name>
    <name type="common">Sterlet sturgeon</name>
    <dbReference type="NCBI Taxonomy" id="7906"/>
    <lineage>
        <taxon>Eukaryota</taxon>
        <taxon>Metazoa</taxon>
        <taxon>Chordata</taxon>
        <taxon>Craniata</taxon>
        <taxon>Vertebrata</taxon>
        <taxon>Euteleostomi</taxon>
        <taxon>Actinopterygii</taxon>
        <taxon>Chondrostei</taxon>
        <taxon>Acipenseriformes</taxon>
        <taxon>Acipenseridae</taxon>
        <taxon>Acipenser</taxon>
    </lineage>
</organism>
<dbReference type="PANTHER" id="PTHR13408">
    <property type="entry name" value="DNA-DIRECTED RNA POLYMERASE III"/>
    <property type="match status" value="1"/>
</dbReference>
<dbReference type="EMBL" id="SCEB01214557">
    <property type="protein sequence ID" value="RXM34650.1"/>
    <property type="molecule type" value="Genomic_DNA"/>
</dbReference>
<evidence type="ECO:0000313" key="2">
    <source>
        <dbReference type="EMBL" id="RXM34650.1"/>
    </source>
</evidence>
<feature type="region of interest" description="Disordered" evidence="1">
    <location>
        <begin position="255"/>
        <end position="292"/>
    </location>
</feature>
<accession>A0A444UHJ7</accession>
<dbReference type="AlphaFoldDB" id="A0A444UHJ7"/>
<keyword evidence="2" id="KW-0240">DNA-directed RNA polymerase</keyword>
<feature type="compositionally biased region" description="Polar residues" evidence="1">
    <location>
        <begin position="281"/>
        <end position="292"/>
    </location>
</feature>
<keyword evidence="3" id="KW-1185">Reference proteome</keyword>
<keyword evidence="2" id="KW-0804">Transcription</keyword>
<dbReference type="Pfam" id="PF05132">
    <property type="entry name" value="RNA_pol_Rpc4"/>
    <property type="match status" value="1"/>
</dbReference>
<dbReference type="GO" id="GO:0042797">
    <property type="term" value="P:tRNA transcription by RNA polymerase III"/>
    <property type="evidence" value="ECO:0007669"/>
    <property type="project" value="TreeGrafter"/>
</dbReference>
<proteinExistence type="predicted"/>
<dbReference type="Proteomes" id="UP000289886">
    <property type="component" value="Unassembled WGS sequence"/>
</dbReference>
<protein>
    <submittedName>
        <fullName evidence="2">DNA-directed RNA polymerase III subunit RPC4</fullName>
    </submittedName>
</protein>
<dbReference type="InterPro" id="IPR007811">
    <property type="entry name" value="RPC4"/>
</dbReference>
<feature type="compositionally biased region" description="Basic and acidic residues" evidence="1">
    <location>
        <begin position="264"/>
        <end position="280"/>
    </location>
</feature>
<evidence type="ECO:0000256" key="1">
    <source>
        <dbReference type="SAM" id="MobiDB-lite"/>
    </source>
</evidence>
<dbReference type="GO" id="GO:0005666">
    <property type="term" value="C:RNA polymerase III complex"/>
    <property type="evidence" value="ECO:0007669"/>
    <property type="project" value="InterPro"/>
</dbReference>
<sequence>MFHRLSESDNAPSTSGSRPSFALGRSLLGRPSVNTQPPPGRLSSLRSRDLTLGGFKKKTFAPNIHSVRKTKDELKEASHTAPKKEKRDKEERQKDGRGRKRDRPQTIQSHSIFEQGPADTIRRIGSWDSTDKNDCGPPQVLKCIKKEKHAFEDDTQDILQKLKRDDFLDDPGLKNDAKNRPIQLPLVQSSNVFNADEATANMKEEPLCDDTTGIKVPRPQLKKAFLIPNQPTVAELFQKMSVSSEDELLFIQLPDTIPGQPSAHSDKLAKKEPKAEDKQTPSKSQDTPIKESSATLSDFTEGPIGKLQIRKSGKVQLVMGDVTLDVSEGAAFSFLQQLVSVGLSEGRTGDMTLLGNVKHKLVCSPDFETLLKEVVFAP</sequence>
<feature type="region of interest" description="Disordered" evidence="1">
    <location>
        <begin position="1"/>
        <end position="137"/>
    </location>
</feature>
<comment type="caution">
    <text evidence="2">The sequence shown here is derived from an EMBL/GenBank/DDBJ whole genome shotgun (WGS) entry which is preliminary data.</text>
</comment>
<dbReference type="PANTHER" id="PTHR13408:SF1">
    <property type="entry name" value="ZGC:171971"/>
    <property type="match status" value="1"/>
</dbReference>